<keyword evidence="10" id="KW-0472">Membrane</keyword>
<evidence type="ECO:0000256" key="1">
    <source>
        <dbReference type="ARBA" id="ARBA00001936"/>
    </source>
</evidence>
<comment type="subcellular location">
    <subcellularLocation>
        <location evidence="3">Membrane</location>
        <topology evidence="3">Peripheral membrane protein</topology>
    </subcellularLocation>
</comment>
<organism evidence="16 17">
    <name type="scientific">Stentor coeruleus</name>
    <dbReference type="NCBI Taxonomy" id="5963"/>
    <lineage>
        <taxon>Eukaryota</taxon>
        <taxon>Sar</taxon>
        <taxon>Alveolata</taxon>
        <taxon>Ciliophora</taxon>
        <taxon>Postciliodesmatophora</taxon>
        <taxon>Heterotrichea</taxon>
        <taxon>Heterotrichida</taxon>
        <taxon>Stentoridae</taxon>
        <taxon>Stentor</taxon>
    </lineage>
</organism>
<keyword evidence="7 14" id="KW-0378">Hydrolase</keyword>
<dbReference type="Pfam" id="PF00481">
    <property type="entry name" value="PP2C"/>
    <property type="match status" value="1"/>
</dbReference>
<dbReference type="PANTHER" id="PTHR13832:SF803">
    <property type="entry name" value="PROTEIN PHOSPHATASE 1G"/>
    <property type="match status" value="1"/>
</dbReference>
<evidence type="ECO:0000256" key="10">
    <source>
        <dbReference type="ARBA" id="ARBA00023136"/>
    </source>
</evidence>
<evidence type="ECO:0000256" key="11">
    <source>
        <dbReference type="ARBA" id="ARBA00023211"/>
    </source>
</evidence>
<evidence type="ECO:0000259" key="15">
    <source>
        <dbReference type="PROSITE" id="PS51746"/>
    </source>
</evidence>
<dbReference type="GO" id="GO:0004722">
    <property type="term" value="F:protein serine/threonine phosphatase activity"/>
    <property type="evidence" value="ECO:0007669"/>
    <property type="project" value="UniProtKB-EC"/>
</dbReference>
<dbReference type="Proteomes" id="UP000187209">
    <property type="component" value="Unassembled WGS sequence"/>
</dbReference>
<keyword evidence="9 14" id="KW-0904">Protein phosphatase</keyword>
<dbReference type="SMART" id="SM00332">
    <property type="entry name" value="PP2Cc"/>
    <property type="match status" value="1"/>
</dbReference>
<dbReference type="EMBL" id="MPUH01001159">
    <property type="protein sequence ID" value="OMJ69777.1"/>
    <property type="molecule type" value="Genomic_DNA"/>
</dbReference>
<dbReference type="AlphaFoldDB" id="A0A1R2AZ63"/>
<dbReference type="InterPro" id="IPR015655">
    <property type="entry name" value="PP2C"/>
</dbReference>
<dbReference type="SUPFAM" id="SSF81606">
    <property type="entry name" value="PP2C-like"/>
    <property type="match status" value="1"/>
</dbReference>
<comment type="similarity">
    <text evidence="4 14">Belongs to the PP2C family.</text>
</comment>
<evidence type="ECO:0000256" key="12">
    <source>
        <dbReference type="ARBA" id="ARBA00047761"/>
    </source>
</evidence>
<evidence type="ECO:0000256" key="8">
    <source>
        <dbReference type="ARBA" id="ARBA00022842"/>
    </source>
</evidence>
<proteinExistence type="inferred from homology"/>
<dbReference type="CDD" id="cd00143">
    <property type="entry name" value="PP2Cc"/>
    <property type="match status" value="1"/>
</dbReference>
<evidence type="ECO:0000256" key="3">
    <source>
        <dbReference type="ARBA" id="ARBA00004170"/>
    </source>
</evidence>
<feature type="domain" description="PPM-type phosphatase" evidence="15">
    <location>
        <begin position="278"/>
        <end position="546"/>
    </location>
</feature>
<accession>A0A1R2AZ63</accession>
<keyword evidence="11" id="KW-0464">Manganese</keyword>
<comment type="cofactor">
    <cofactor evidence="2">
        <name>Mg(2+)</name>
        <dbReference type="ChEBI" id="CHEBI:18420"/>
    </cofactor>
</comment>
<sequence length="552" mass="62380">MEPHVVHLRCPEVETIDEIGVGRTEMVLRFNEGMYKGRFLYVKTDIEGERIGSGNPEEFNTTTYIENAGLSEIHCMILFNEELSEYILVNATAQNSGTWVKITPNQFSCKKIIQNSFFKIAELDFFISSGPSYSLEQVAKTLITEKFQRFFTNAKEFISLNVDGLELDSHDKYELKEEIGRLKSLPENLRSLVFTAENISFEVHYKPIRIGNMGNCDVSIPYSSDYFITLQYIHPNYYLEPSENCPVYQKLKHEEEFVLCPGNIFKVGKIEFLASRFNVGRWSHIGKRQAMEDADVICHNLFTYEDLPIGFYSVYDGHGGSQCSQFLKKNLHPTLRRLILSSPSRCSDVMNTLRSSILLAFAEVDARFEEENPDLCTSVGSAAIICLILGDRIITANLGDSRAVLCRNGQAIELSIDHKPDNSKELNRILSHGGSVMLGRIDSKLAVSRAFGDFEFKNGSRGSLVSIEPDITQIFINPIHDEFLVIGCDGLFEAYSSQDLVEIIRERLANMPETEQDPNRVIRELVNEAVFENRTSDNVTALLITLSSAICL</sequence>
<evidence type="ECO:0000256" key="2">
    <source>
        <dbReference type="ARBA" id="ARBA00001946"/>
    </source>
</evidence>
<keyword evidence="17" id="KW-1185">Reference proteome</keyword>
<dbReference type="GO" id="GO:0046872">
    <property type="term" value="F:metal ion binding"/>
    <property type="evidence" value="ECO:0007669"/>
    <property type="project" value="UniProtKB-KW"/>
</dbReference>
<dbReference type="PROSITE" id="PS01032">
    <property type="entry name" value="PPM_1"/>
    <property type="match status" value="1"/>
</dbReference>
<evidence type="ECO:0000313" key="17">
    <source>
        <dbReference type="Proteomes" id="UP000187209"/>
    </source>
</evidence>
<evidence type="ECO:0000256" key="4">
    <source>
        <dbReference type="ARBA" id="ARBA00006702"/>
    </source>
</evidence>
<comment type="cofactor">
    <cofactor evidence="1">
        <name>Mn(2+)</name>
        <dbReference type="ChEBI" id="CHEBI:29035"/>
    </cofactor>
</comment>
<comment type="catalytic activity">
    <reaction evidence="13">
        <text>O-phospho-L-threonyl-[protein] + H2O = L-threonyl-[protein] + phosphate</text>
        <dbReference type="Rhea" id="RHEA:47004"/>
        <dbReference type="Rhea" id="RHEA-COMP:11060"/>
        <dbReference type="Rhea" id="RHEA-COMP:11605"/>
        <dbReference type="ChEBI" id="CHEBI:15377"/>
        <dbReference type="ChEBI" id="CHEBI:30013"/>
        <dbReference type="ChEBI" id="CHEBI:43474"/>
        <dbReference type="ChEBI" id="CHEBI:61977"/>
        <dbReference type="EC" id="3.1.3.16"/>
    </reaction>
</comment>
<keyword evidence="8" id="KW-0460">Magnesium</keyword>
<dbReference type="EC" id="3.1.3.16" evidence="5"/>
<dbReference type="PROSITE" id="PS51746">
    <property type="entry name" value="PPM_2"/>
    <property type="match status" value="1"/>
</dbReference>
<evidence type="ECO:0000256" key="6">
    <source>
        <dbReference type="ARBA" id="ARBA00022723"/>
    </source>
</evidence>
<dbReference type="InterPro" id="IPR000222">
    <property type="entry name" value="PP2C_BS"/>
</dbReference>
<comment type="catalytic activity">
    <reaction evidence="12">
        <text>O-phospho-L-seryl-[protein] + H2O = L-seryl-[protein] + phosphate</text>
        <dbReference type="Rhea" id="RHEA:20629"/>
        <dbReference type="Rhea" id="RHEA-COMP:9863"/>
        <dbReference type="Rhea" id="RHEA-COMP:11604"/>
        <dbReference type="ChEBI" id="CHEBI:15377"/>
        <dbReference type="ChEBI" id="CHEBI:29999"/>
        <dbReference type="ChEBI" id="CHEBI:43474"/>
        <dbReference type="ChEBI" id="CHEBI:83421"/>
        <dbReference type="EC" id="3.1.3.16"/>
    </reaction>
</comment>
<keyword evidence="6" id="KW-0479">Metal-binding</keyword>
<comment type="caution">
    <text evidence="16">The sequence shown here is derived from an EMBL/GenBank/DDBJ whole genome shotgun (WGS) entry which is preliminary data.</text>
</comment>
<reference evidence="16 17" key="1">
    <citation type="submission" date="2016-11" db="EMBL/GenBank/DDBJ databases">
        <title>The macronuclear genome of Stentor coeruleus: a giant cell with tiny introns.</title>
        <authorList>
            <person name="Slabodnick M."/>
            <person name="Ruby J.G."/>
            <person name="Reiff S.B."/>
            <person name="Swart E.C."/>
            <person name="Gosai S."/>
            <person name="Prabakaran S."/>
            <person name="Witkowska E."/>
            <person name="Larue G.E."/>
            <person name="Fisher S."/>
            <person name="Freeman R.M."/>
            <person name="Gunawardena J."/>
            <person name="Chu W."/>
            <person name="Stover N.A."/>
            <person name="Gregory B.D."/>
            <person name="Nowacki M."/>
            <person name="Derisi J."/>
            <person name="Roy S.W."/>
            <person name="Marshall W.F."/>
            <person name="Sood P."/>
        </authorList>
    </citation>
    <scope>NUCLEOTIDE SEQUENCE [LARGE SCALE GENOMIC DNA]</scope>
    <source>
        <strain evidence="16">WM001</strain>
    </source>
</reference>
<dbReference type="GO" id="GO:0016020">
    <property type="term" value="C:membrane"/>
    <property type="evidence" value="ECO:0007669"/>
    <property type="project" value="UniProtKB-SubCell"/>
</dbReference>
<evidence type="ECO:0000256" key="5">
    <source>
        <dbReference type="ARBA" id="ARBA00013081"/>
    </source>
</evidence>
<dbReference type="Gene3D" id="3.60.40.10">
    <property type="entry name" value="PPM-type phosphatase domain"/>
    <property type="match status" value="1"/>
</dbReference>
<dbReference type="OrthoDB" id="432045at2759"/>
<evidence type="ECO:0000256" key="9">
    <source>
        <dbReference type="ARBA" id="ARBA00022912"/>
    </source>
</evidence>
<dbReference type="InterPro" id="IPR036457">
    <property type="entry name" value="PPM-type-like_dom_sf"/>
</dbReference>
<dbReference type="InterPro" id="IPR001932">
    <property type="entry name" value="PPM-type_phosphatase-like_dom"/>
</dbReference>
<evidence type="ECO:0000256" key="14">
    <source>
        <dbReference type="RuleBase" id="RU003465"/>
    </source>
</evidence>
<name>A0A1R2AZ63_9CILI</name>
<evidence type="ECO:0000256" key="7">
    <source>
        <dbReference type="ARBA" id="ARBA00022801"/>
    </source>
</evidence>
<protein>
    <recommendedName>
        <fullName evidence="5">protein-serine/threonine phosphatase</fullName>
        <ecNumber evidence="5">3.1.3.16</ecNumber>
    </recommendedName>
</protein>
<evidence type="ECO:0000256" key="13">
    <source>
        <dbReference type="ARBA" id="ARBA00048336"/>
    </source>
</evidence>
<dbReference type="SMART" id="SM00331">
    <property type="entry name" value="PP2C_SIG"/>
    <property type="match status" value="1"/>
</dbReference>
<dbReference type="PANTHER" id="PTHR13832">
    <property type="entry name" value="PROTEIN PHOSPHATASE 2C"/>
    <property type="match status" value="1"/>
</dbReference>
<evidence type="ECO:0000313" key="16">
    <source>
        <dbReference type="EMBL" id="OMJ69777.1"/>
    </source>
</evidence>
<gene>
    <name evidence="16" type="ORF">SteCoe_32414</name>
</gene>